<dbReference type="PANTHER" id="PTHR43861">
    <property type="entry name" value="TRANS-ACONITATE 2-METHYLTRANSFERASE-RELATED"/>
    <property type="match status" value="1"/>
</dbReference>
<accession>A0A330I6C9</accession>
<evidence type="ECO:0000313" key="2">
    <source>
        <dbReference type="Proteomes" id="UP000251558"/>
    </source>
</evidence>
<protein>
    <recommendedName>
        <fullName evidence="3">Class I SAM-dependent methyltransferase</fullName>
    </recommendedName>
</protein>
<dbReference type="SUPFAM" id="SSF53335">
    <property type="entry name" value="S-adenosyl-L-methionine-dependent methyltransferases"/>
    <property type="match status" value="1"/>
</dbReference>
<name>A0A330I6C9_9HYPH</name>
<dbReference type="OrthoDB" id="8209071at2"/>
<dbReference type="Gene3D" id="3.40.50.150">
    <property type="entry name" value="Vaccinia Virus protein VP39"/>
    <property type="match status" value="1"/>
</dbReference>
<dbReference type="CDD" id="cd02440">
    <property type="entry name" value="AdoMet_MTases"/>
    <property type="match status" value="1"/>
</dbReference>
<proteinExistence type="predicted"/>
<dbReference type="EMBL" id="QMBP01000001">
    <property type="protein sequence ID" value="RAZ92577.1"/>
    <property type="molecule type" value="Genomic_DNA"/>
</dbReference>
<organism evidence="1 2">
    <name type="scientific">Mesorhizobium hawassense</name>
    <dbReference type="NCBI Taxonomy" id="1209954"/>
    <lineage>
        <taxon>Bacteria</taxon>
        <taxon>Pseudomonadati</taxon>
        <taxon>Pseudomonadota</taxon>
        <taxon>Alphaproteobacteria</taxon>
        <taxon>Hyphomicrobiales</taxon>
        <taxon>Phyllobacteriaceae</taxon>
        <taxon>Mesorhizobium</taxon>
    </lineage>
</organism>
<dbReference type="InterPro" id="IPR029063">
    <property type="entry name" value="SAM-dependent_MTases_sf"/>
</dbReference>
<gene>
    <name evidence="1" type="ORF">DPM33_01365</name>
</gene>
<keyword evidence="2" id="KW-1185">Reference proteome</keyword>
<reference evidence="2" key="1">
    <citation type="submission" date="2018-06" db="EMBL/GenBank/DDBJ databases">
        <authorList>
            <person name="Helene L.C."/>
            <person name="Dall'Agnol R."/>
            <person name="Delamuta J.R."/>
            <person name="Hungria M."/>
        </authorList>
    </citation>
    <scope>NUCLEOTIDE SEQUENCE [LARGE SCALE GENOMIC DNA]</scope>
    <source>
        <strain evidence="2">AC99b</strain>
    </source>
</reference>
<reference evidence="1 2" key="2">
    <citation type="submission" date="2018-07" db="EMBL/GenBank/DDBJ databases">
        <title>Diversity of Mesorhizobium strains in Brazil.</title>
        <authorList>
            <person name="Helene L.C.F."/>
            <person name="Dall'Agnol R."/>
            <person name="Delamuta J.R.M."/>
            <person name="Hungria M."/>
        </authorList>
    </citation>
    <scope>NUCLEOTIDE SEQUENCE [LARGE SCALE GENOMIC DNA]</scope>
    <source>
        <strain evidence="1 2">AC99b</strain>
    </source>
</reference>
<dbReference type="Proteomes" id="UP000251558">
    <property type="component" value="Unassembled WGS sequence"/>
</dbReference>
<dbReference type="RefSeq" id="WP_112095104.1">
    <property type="nucleotide sequence ID" value="NZ_QMBP01000001.1"/>
</dbReference>
<evidence type="ECO:0000313" key="1">
    <source>
        <dbReference type="EMBL" id="RAZ92577.1"/>
    </source>
</evidence>
<comment type="caution">
    <text evidence="1">The sequence shown here is derived from an EMBL/GenBank/DDBJ whole genome shotgun (WGS) entry which is preliminary data.</text>
</comment>
<evidence type="ECO:0008006" key="3">
    <source>
        <dbReference type="Google" id="ProtNLM"/>
    </source>
</evidence>
<sequence>MTSDGSIVGRALRKASCLSCGHCFHTVPLKSEERDALYGDGYDLGLVEPAADAARAEGYADCIDESVTTLLGHALRPRSVVEFGAGTGALLENLARRWHLSDALGFEAAPRLVVAARRRDDARATVRQGYAEQAPDEIAGRYDLCLSVNVLEHALDPQAFLSASRRVISEEGYVLVICPDGEVADTELLFLDHVSSFSTRSLRMVAAAAGLQVIGSVALGGQQKGFRLTVLKSNPTVQRDPTDLQYLPLAQARSDFLKGWSEIDEGALKWRGERSYAIFGAGEFRNLLRVYAPRLVEGAEAFLTDEPFAATLDGRPWLRAGEYISRHPGSAIVAAVNPRSWPAVAGKFRGSGTKVFHPYHFSSRLEERL</sequence>
<dbReference type="Pfam" id="PF13489">
    <property type="entry name" value="Methyltransf_23"/>
    <property type="match status" value="1"/>
</dbReference>
<dbReference type="AlphaFoldDB" id="A0A330I6C9"/>